<dbReference type="InterPro" id="IPR013784">
    <property type="entry name" value="Carb-bd-like_fold"/>
</dbReference>
<dbReference type="AlphaFoldDB" id="A0A8B3DBE4"/>
<reference evidence="1 2" key="1">
    <citation type="submission" date="2018-08" db="EMBL/GenBank/DDBJ databases">
        <title>Vibrio harveyi strains pathogenic to white snook Centropomus viridis Lockington (1877) and potential probiotic bacteria.</title>
        <authorList>
            <person name="Soto-Rodriguez S."/>
            <person name="Gomez-Gil B."/>
            <person name="Lozano-Olvera R."/>
        </authorList>
    </citation>
    <scope>NUCLEOTIDE SEQUENCE [LARGE SCALE GENOMIC DNA]</scope>
    <source>
        <strain evidence="1 2">CAIM 1508</strain>
    </source>
</reference>
<dbReference type="Gene3D" id="2.60.40.3110">
    <property type="match status" value="1"/>
</dbReference>
<dbReference type="PANTHER" id="PTHR30451">
    <property type="entry name" value="OUTER MEMBRANE USHER PROTEIN"/>
    <property type="match status" value="1"/>
</dbReference>
<protein>
    <submittedName>
        <fullName evidence="1">Fimbrial biogenesis outer membrane usher protein</fullName>
    </submittedName>
</protein>
<dbReference type="InterPro" id="IPR000015">
    <property type="entry name" value="Fimb_usher"/>
</dbReference>
<accession>A0A8B3DBE4</accession>
<dbReference type="GO" id="GO:0009297">
    <property type="term" value="P:pilus assembly"/>
    <property type="evidence" value="ECO:0007669"/>
    <property type="project" value="InterPro"/>
</dbReference>
<organism evidence="1 2">
    <name type="scientific">Vibrio harveyi</name>
    <name type="common">Beneckea harveyi</name>
    <dbReference type="NCBI Taxonomy" id="669"/>
    <lineage>
        <taxon>Bacteria</taxon>
        <taxon>Pseudomonadati</taxon>
        <taxon>Pseudomonadota</taxon>
        <taxon>Gammaproteobacteria</taxon>
        <taxon>Vibrionales</taxon>
        <taxon>Vibrionaceae</taxon>
        <taxon>Vibrio</taxon>
    </lineage>
</organism>
<proteinExistence type="predicted"/>
<dbReference type="GO" id="GO:0030246">
    <property type="term" value="F:carbohydrate binding"/>
    <property type="evidence" value="ECO:0007669"/>
    <property type="project" value="InterPro"/>
</dbReference>
<dbReference type="SUPFAM" id="SSF49452">
    <property type="entry name" value="Starch-binding domain-like"/>
    <property type="match status" value="1"/>
</dbReference>
<comment type="caution">
    <text evidence="1">The sequence shown here is derived from an EMBL/GenBank/DDBJ whole genome shotgun (WGS) entry which is preliminary data.</text>
</comment>
<dbReference type="GO" id="GO:0009279">
    <property type="term" value="C:cell outer membrane"/>
    <property type="evidence" value="ECO:0007669"/>
    <property type="project" value="TreeGrafter"/>
</dbReference>
<evidence type="ECO:0000313" key="2">
    <source>
        <dbReference type="Proteomes" id="UP000253437"/>
    </source>
</evidence>
<dbReference type="PANTHER" id="PTHR30451:SF5">
    <property type="entry name" value="SLR0019 PROTEIN"/>
    <property type="match status" value="1"/>
</dbReference>
<dbReference type="Proteomes" id="UP000253437">
    <property type="component" value="Unassembled WGS sequence"/>
</dbReference>
<sequence>MEESNERRSSAVWLLFILLTILCIAQINISWAREVVLNPTGRDIELSSLLKISDSVLGQAQVTITADDEIRLPKDSTIALLSSSVAESALEKLRDAHSGTLSQEDFRRAGLGLTFDLSTLECIISVPNELSVTRQISLAEDNEHFNYSEPSFFSGYVNVTASANETQTIAEQNDRQSIYSTRFESGLNAGSANLEYEATFENGSSQDSDYYRQGTRLNYDFPSQGTRLVLGDMFNSGKSFQDGTDILGIGITRDFTLIPTRNVRPKANQSFTLQRTSNVDVVIDGIVVQRLTLGAGSYNLSDIPLAQGTNDVELVITDSSGQTERIQFSVATGNDLLNSGEFEYSLMAGVPSEVNNNELDYQTDQKLIHGYLDVGVLPWLTLGVNGQKREDLYQYGGTALIASSLGITELSASQSHHPTLDSGQAFRVAFDAEFDDDNPWQPQLSVFYEYQSENFAGVESYDTIDSPLNQTTHYASAFGAFYINDDLRAAMTVNYRSGTEDTANYWSVSPSLSGSFFSTPATWSARVNYQNNDVGSDEWNTSLTLSWPLSDSTRLVSRYNSEVDQAALDLTYQNNVGNTGGMSGYASVVTSRDSDADIDLGVNYSANRFQVIADHATRMESLNEDIRNHSTRVEVSSAIAFAGSSITVGRPVREAFAVVSKHPSLEENNVDIDPTLDGENARVYSHSASNVMIPDLVAYNPQLISYDVENLPPGYDLGDGAFWLNPGYKRGYQLKIGSDSVLTVMGTLLDRHTGSPIPLIAGVATYLGSETQQPIEFFTNRNGLFAISGLRPGQYQLTLDTKEKQTVVITLDERSNVLIRLGELYVD</sequence>
<dbReference type="RefSeq" id="WP_114093182.1">
    <property type="nucleotide sequence ID" value="NZ_QOUW02000262.1"/>
</dbReference>
<gene>
    <name evidence="1" type="ORF">DS957_028285</name>
</gene>
<dbReference type="Pfam" id="PF00577">
    <property type="entry name" value="Usher"/>
    <property type="match status" value="1"/>
</dbReference>
<evidence type="ECO:0000313" key="1">
    <source>
        <dbReference type="EMBL" id="RIV99133.1"/>
    </source>
</evidence>
<name>A0A8B3DBE4_VIBHA</name>
<dbReference type="EMBL" id="QOUW02000262">
    <property type="protein sequence ID" value="RIV99133.1"/>
    <property type="molecule type" value="Genomic_DNA"/>
</dbReference>
<dbReference type="GO" id="GO:0015473">
    <property type="term" value="F:fimbrial usher porin activity"/>
    <property type="evidence" value="ECO:0007669"/>
    <property type="project" value="InterPro"/>
</dbReference>